<evidence type="ECO:0000313" key="6">
    <source>
        <dbReference type="Proteomes" id="UP000734854"/>
    </source>
</evidence>
<feature type="region of interest" description="Disordered" evidence="2">
    <location>
        <begin position="623"/>
        <end position="676"/>
    </location>
</feature>
<dbReference type="EMBL" id="JACMSC010000011">
    <property type="protein sequence ID" value="KAG6499575.1"/>
    <property type="molecule type" value="Genomic_DNA"/>
</dbReference>
<protein>
    <recommendedName>
        <fullName evidence="4">BPL/LPL catalytic domain-containing protein</fullName>
    </recommendedName>
</protein>
<feature type="compositionally biased region" description="Basic and acidic residues" evidence="2">
    <location>
        <begin position="515"/>
        <end position="526"/>
    </location>
</feature>
<evidence type="ECO:0000256" key="1">
    <source>
        <dbReference type="SAM" id="Coils"/>
    </source>
</evidence>
<organism evidence="5 6">
    <name type="scientific">Zingiber officinale</name>
    <name type="common">Ginger</name>
    <name type="synonym">Amomum zingiber</name>
    <dbReference type="NCBI Taxonomy" id="94328"/>
    <lineage>
        <taxon>Eukaryota</taxon>
        <taxon>Viridiplantae</taxon>
        <taxon>Streptophyta</taxon>
        <taxon>Embryophyta</taxon>
        <taxon>Tracheophyta</taxon>
        <taxon>Spermatophyta</taxon>
        <taxon>Magnoliopsida</taxon>
        <taxon>Liliopsida</taxon>
        <taxon>Zingiberales</taxon>
        <taxon>Zingiberaceae</taxon>
        <taxon>Zingiber</taxon>
    </lineage>
</organism>
<feature type="domain" description="BPL/LPL catalytic" evidence="4">
    <location>
        <begin position="178"/>
        <end position="366"/>
    </location>
</feature>
<accession>A0A8J5G348</accession>
<dbReference type="InterPro" id="IPR053264">
    <property type="entry name" value="Lipoate-ligase_2_inactive"/>
</dbReference>
<proteinExistence type="predicted"/>
<dbReference type="InterPro" id="IPR045864">
    <property type="entry name" value="aa-tRNA-synth_II/BPL/LPL"/>
</dbReference>
<dbReference type="InterPro" id="IPR004143">
    <property type="entry name" value="BPL_LPL_catalytic"/>
</dbReference>
<feature type="compositionally biased region" description="Basic and acidic residues" evidence="2">
    <location>
        <begin position="665"/>
        <end position="676"/>
    </location>
</feature>
<feature type="transmembrane region" description="Helical" evidence="3">
    <location>
        <begin position="51"/>
        <end position="73"/>
    </location>
</feature>
<dbReference type="PANTHER" id="PTHR43506">
    <property type="entry name" value="BIOTIN/LIPOATE A/B PROTEIN LIGASE FAMILY"/>
    <property type="match status" value="1"/>
</dbReference>
<dbReference type="PANTHER" id="PTHR43506:SF1">
    <property type="entry name" value="BPL_LPL CATALYTIC DOMAIN-CONTAINING PROTEIN"/>
    <property type="match status" value="1"/>
</dbReference>
<feature type="region of interest" description="Disordered" evidence="2">
    <location>
        <begin position="499"/>
        <end position="533"/>
    </location>
</feature>
<dbReference type="FunFam" id="3.30.930.10:FF:000077">
    <property type="entry name" value="Putative lipoate-protein ligase A"/>
    <property type="match status" value="1"/>
</dbReference>
<name>A0A8J5G348_ZINOF</name>
<feature type="compositionally biased region" description="Gly residues" evidence="2">
    <location>
        <begin position="630"/>
        <end position="644"/>
    </location>
</feature>
<dbReference type="PROSITE" id="PS51733">
    <property type="entry name" value="BPL_LPL_CATALYTIC"/>
    <property type="match status" value="1"/>
</dbReference>
<dbReference type="SUPFAM" id="SSF55681">
    <property type="entry name" value="Class II aaRS and biotin synthetases"/>
    <property type="match status" value="1"/>
</dbReference>
<evidence type="ECO:0000256" key="2">
    <source>
        <dbReference type="SAM" id="MobiDB-lite"/>
    </source>
</evidence>
<dbReference type="Pfam" id="PF21948">
    <property type="entry name" value="LplA-B_cat"/>
    <property type="match status" value="1"/>
</dbReference>
<reference evidence="5 6" key="1">
    <citation type="submission" date="2020-08" db="EMBL/GenBank/DDBJ databases">
        <title>Plant Genome Project.</title>
        <authorList>
            <person name="Zhang R.-G."/>
        </authorList>
    </citation>
    <scope>NUCLEOTIDE SEQUENCE [LARGE SCALE GENOMIC DNA]</scope>
    <source>
        <tissue evidence="5">Rhizome</tissue>
    </source>
</reference>
<keyword evidence="3" id="KW-0472">Membrane</keyword>
<gene>
    <name evidence="5" type="ORF">ZIOFF_039365</name>
</gene>
<comment type="caution">
    <text evidence="5">The sequence shown here is derived from an EMBL/GenBank/DDBJ whole genome shotgun (WGS) entry which is preliminary data.</text>
</comment>
<evidence type="ECO:0000259" key="4">
    <source>
        <dbReference type="PROSITE" id="PS51733"/>
    </source>
</evidence>
<dbReference type="Proteomes" id="UP000734854">
    <property type="component" value="Unassembled WGS sequence"/>
</dbReference>
<feature type="compositionally biased region" description="Polar residues" evidence="2">
    <location>
        <begin position="650"/>
        <end position="664"/>
    </location>
</feature>
<keyword evidence="3" id="KW-0812">Transmembrane</keyword>
<evidence type="ECO:0000313" key="5">
    <source>
        <dbReference type="EMBL" id="KAG6499575.1"/>
    </source>
</evidence>
<keyword evidence="1" id="KW-0175">Coiled coil</keyword>
<dbReference type="Gene3D" id="3.30.930.10">
    <property type="entry name" value="Bira Bifunctional Protein, Domain 2"/>
    <property type="match status" value="1"/>
</dbReference>
<dbReference type="AlphaFoldDB" id="A0A8J5G348"/>
<keyword evidence="6" id="KW-1185">Reference proteome</keyword>
<feature type="compositionally biased region" description="Polar residues" evidence="2">
    <location>
        <begin position="501"/>
        <end position="513"/>
    </location>
</feature>
<keyword evidence="3" id="KW-1133">Transmembrane helix</keyword>
<dbReference type="CDD" id="cd16443">
    <property type="entry name" value="LplA"/>
    <property type="match status" value="1"/>
</dbReference>
<sequence>MDEYWRYRRRPVPRKDEPTRPCPCATVISCIGTQPKSGRNRLRRHRSFKRGFLLLKLFAFDYHIHLLQFTVVLCREPIICRRHCSSSPKSTQASSVPPYSSEVETFSIIFYQSHSHSFILIEKSSNLFPFSRGAAANIFSMALPQAIKAGLPCMNLLRMASVPILEQLYLEERLLRTSAENWCIINHGTSLPTIVMGISGRPSELVELKPVLRDQIPVIRRFSGGGTVIIDNGTLFVSLICNKNAIPGLQPYPHPIMSWTGQMYGQVLREFGDFHLRENDYAFNSHKFGGNAQSIIKDRWIHHTSFLWDYDARNMEYLKLPSRAPKYRSARSHVEFLCRMKNYVPSRTTFIEGTIKSLGGHFSIRPFDLDELGSLSGSLSGSTKLLTRQELEEAYSFQCVALSVTSQKKKCDFVVLILKKAASIGVRSNRNADLETGLFEGRPISQGKVKILEDHVLQAAHRYVLFNTAEVEPYLQLLIIQKMRKMRGKRSKAVVDEIQENIDSNSPHNSSQDLYGKEKIDDEKIDKKKGRGPSKLNLKEIERCPPESHNTTNILDDAISLVFGKEARGRVRGMSFGVTPSKVGVSVQQNGTVKRLESTVNNLQQEMQEMKFLFFQNMRQQNEQEQVGSGDIGSGIGNYVGGSSHGEKNGNVNQPLTVAQSNMKDVSHGDIRDNAK</sequence>
<feature type="coiled-coil region" evidence="1">
    <location>
        <begin position="586"/>
        <end position="613"/>
    </location>
</feature>
<evidence type="ECO:0000256" key="3">
    <source>
        <dbReference type="SAM" id="Phobius"/>
    </source>
</evidence>